<evidence type="ECO:0000313" key="8">
    <source>
        <dbReference type="EMBL" id="TCP64964.1"/>
    </source>
</evidence>
<proteinExistence type="predicted"/>
<feature type="transmembrane region" description="Helical" evidence="6">
    <location>
        <begin position="72"/>
        <end position="94"/>
    </location>
</feature>
<gene>
    <name evidence="8" type="ORF">EDD73_10734</name>
</gene>
<reference evidence="8 9" key="1">
    <citation type="submission" date="2019-03" db="EMBL/GenBank/DDBJ databases">
        <title>Genomic Encyclopedia of Type Strains, Phase IV (KMG-IV): sequencing the most valuable type-strain genomes for metagenomic binning, comparative biology and taxonomic classification.</title>
        <authorList>
            <person name="Goeker M."/>
        </authorList>
    </citation>
    <scope>NUCLEOTIDE SEQUENCE [LARGE SCALE GENOMIC DNA]</scope>
    <source>
        <strain evidence="8 9">DSM 11170</strain>
    </source>
</reference>
<evidence type="ECO:0000256" key="6">
    <source>
        <dbReference type="SAM" id="Phobius"/>
    </source>
</evidence>
<dbReference type="Proteomes" id="UP000294813">
    <property type="component" value="Unassembled WGS sequence"/>
</dbReference>
<comment type="caution">
    <text evidence="8">The sequence shown here is derived from an EMBL/GenBank/DDBJ whole genome shotgun (WGS) entry which is preliminary data.</text>
</comment>
<evidence type="ECO:0000256" key="3">
    <source>
        <dbReference type="ARBA" id="ARBA00022692"/>
    </source>
</evidence>
<keyword evidence="3 6" id="KW-0812">Transmembrane</keyword>
<evidence type="ECO:0000256" key="1">
    <source>
        <dbReference type="ARBA" id="ARBA00004236"/>
    </source>
</evidence>
<keyword evidence="4 6" id="KW-1133">Transmembrane helix</keyword>
<evidence type="ECO:0000256" key="5">
    <source>
        <dbReference type="ARBA" id="ARBA00023136"/>
    </source>
</evidence>
<organism evidence="8 9">
    <name type="scientific">Heliophilum fasciatum</name>
    <dbReference type="NCBI Taxonomy" id="35700"/>
    <lineage>
        <taxon>Bacteria</taxon>
        <taxon>Bacillati</taxon>
        <taxon>Bacillota</taxon>
        <taxon>Clostridia</taxon>
        <taxon>Eubacteriales</taxon>
        <taxon>Heliobacteriaceae</taxon>
        <taxon>Heliophilum</taxon>
    </lineage>
</organism>
<accession>A0A4R2RPD6</accession>
<dbReference type="AlphaFoldDB" id="A0A4R2RPD6"/>
<protein>
    <submittedName>
        <fullName evidence="8">Cobalt/nickel transport protein</fullName>
    </submittedName>
</protein>
<dbReference type="GO" id="GO:0005886">
    <property type="term" value="C:plasma membrane"/>
    <property type="evidence" value="ECO:0007669"/>
    <property type="project" value="UniProtKB-SubCell"/>
</dbReference>
<dbReference type="Pfam" id="PF13190">
    <property type="entry name" value="PDGLE"/>
    <property type="match status" value="1"/>
</dbReference>
<sequence length="106" mass="11281">MSNNVRKPRWSWPWLPVLVAAFIVAALLSPFASSHPDGLERVAEDYGFAEQGERPVLAAWIPDYVMPGIGNASLATSAAGVLGTVLAFAGIYGFGKLLLRRPSAPS</sequence>
<dbReference type="EMBL" id="SLXT01000007">
    <property type="protein sequence ID" value="TCP64964.1"/>
    <property type="molecule type" value="Genomic_DNA"/>
</dbReference>
<feature type="domain" description="PDGLE" evidence="7">
    <location>
        <begin position="13"/>
        <end position="98"/>
    </location>
</feature>
<keyword evidence="9" id="KW-1185">Reference proteome</keyword>
<keyword evidence="2" id="KW-1003">Cell membrane</keyword>
<evidence type="ECO:0000313" key="9">
    <source>
        <dbReference type="Proteomes" id="UP000294813"/>
    </source>
</evidence>
<evidence type="ECO:0000256" key="4">
    <source>
        <dbReference type="ARBA" id="ARBA00022989"/>
    </source>
</evidence>
<dbReference type="RefSeq" id="WP_131918702.1">
    <property type="nucleotide sequence ID" value="NZ_JAOQNU010000007.1"/>
</dbReference>
<evidence type="ECO:0000259" key="7">
    <source>
        <dbReference type="Pfam" id="PF13190"/>
    </source>
</evidence>
<dbReference type="OrthoDB" id="1725146at2"/>
<comment type="subcellular location">
    <subcellularLocation>
        <location evidence="1">Cell membrane</location>
    </subcellularLocation>
</comment>
<name>A0A4R2RPD6_9FIRM</name>
<dbReference type="InterPro" id="IPR025937">
    <property type="entry name" value="PDGLE_dom"/>
</dbReference>
<evidence type="ECO:0000256" key="2">
    <source>
        <dbReference type="ARBA" id="ARBA00022475"/>
    </source>
</evidence>
<keyword evidence="5 6" id="KW-0472">Membrane</keyword>